<dbReference type="InterPro" id="IPR007060">
    <property type="entry name" value="FtsL/DivIC"/>
</dbReference>
<sequence length="115" mass="13696">MRKLFGIFLVIFLFVIVFNLSREIWNSYQSIKEISKTEEELDKLQKEQEKLKAQLDFRKSDFFVEEQARDKLGFSKPGEEAIIIKDESLLTKPGTSEERNLPNWRRWLSLFCESC</sequence>
<comment type="caution">
    <text evidence="2">The sequence shown here is derived from an EMBL/GenBank/DDBJ whole genome shotgun (WGS) entry which is preliminary data.</text>
</comment>
<protein>
    <recommendedName>
        <fullName evidence="4">Cell division protein FtsL</fullName>
    </recommendedName>
</protein>
<accession>A0A1G1WC41</accession>
<dbReference type="Pfam" id="PF04977">
    <property type="entry name" value="DivIC"/>
    <property type="match status" value="1"/>
</dbReference>
<name>A0A1G1WC41_9BACT</name>
<evidence type="ECO:0000313" key="2">
    <source>
        <dbReference type="EMBL" id="OGY25184.1"/>
    </source>
</evidence>
<gene>
    <name evidence="2" type="ORF">A2134_00620</name>
</gene>
<reference evidence="2 3" key="1">
    <citation type="journal article" date="2016" name="Nat. Commun.">
        <title>Thousands of microbial genomes shed light on interconnected biogeochemical processes in an aquifer system.</title>
        <authorList>
            <person name="Anantharaman K."/>
            <person name="Brown C.T."/>
            <person name="Hug L.A."/>
            <person name="Sharon I."/>
            <person name="Castelle C.J."/>
            <person name="Probst A.J."/>
            <person name="Thomas B.C."/>
            <person name="Singh A."/>
            <person name="Wilkins M.J."/>
            <person name="Karaoz U."/>
            <person name="Brodie E.L."/>
            <person name="Williams K.H."/>
            <person name="Hubbard S.S."/>
            <person name="Banfield J.F."/>
        </authorList>
    </citation>
    <scope>NUCLEOTIDE SEQUENCE [LARGE SCALE GENOMIC DNA]</scope>
</reference>
<dbReference type="AlphaFoldDB" id="A0A1G1WC41"/>
<evidence type="ECO:0008006" key="4">
    <source>
        <dbReference type="Google" id="ProtNLM"/>
    </source>
</evidence>
<proteinExistence type="predicted"/>
<feature type="coiled-coil region" evidence="1">
    <location>
        <begin position="27"/>
        <end position="61"/>
    </location>
</feature>
<evidence type="ECO:0000256" key="1">
    <source>
        <dbReference type="SAM" id="Coils"/>
    </source>
</evidence>
<dbReference type="Proteomes" id="UP000178162">
    <property type="component" value="Unassembled WGS sequence"/>
</dbReference>
<keyword evidence="1" id="KW-0175">Coiled coil</keyword>
<dbReference type="STRING" id="1802595.A2134_00620"/>
<evidence type="ECO:0000313" key="3">
    <source>
        <dbReference type="Proteomes" id="UP000178162"/>
    </source>
</evidence>
<dbReference type="EMBL" id="MHCR01000022">
    <property type="protein sequence ID" value="OGY25184.1"/>
    <property type="molecule type" value="Genomic_DNA"/>
</dbReference>
<organism evidence="2 3">
    <name type="scientific">Candidatus Woykebacteria bacterium RBG_16_39_9b</name>
    <dbReference type="NCBI Taxonomy" id="1802595"/>
    <lineage>
        <taxon>Bacteria</taxon>
        <taxon>Candidatus Woykeibacteriota</taxon>
    </lineage>
</organism>